<reference evidence="3 4" key="1">
    <citation type="journal article" date="2014" name="Nat. Commun.">
        <title>Klebsormidium flaccidum genome reveals primary factors for plant terrestrial adaptation.</title>
        <authorList>
            <person name="Hori K."/>
            <person name="Maruyama F."/>
            <person name="Fujisawa T."/>
            <person name="Togashi T."/>
            <person name="Yamamoto N."/>
            <person name="Seo M."/>
            <person name="Sato S."/>
            <person name="Yamada T."/>
            <person name="Mori H."/>
            <person name="Tajima N."/>
            <person name="Moriyama T."/>
            <person name="Ikeuchi M."/>
            <person name="Watanabe M."/>
            <person name="Wada H."/>
            <person name="Kobayashi K."/>
            <person name="Saito M."/>
            <person name="Masuda T."/>
            <person name="Sasaki-Sekimoto Y."/>
            <person name="Mashiguchi K."/>
            <person name="Awai K."/>
            <person name="Shimojima M."/>
            <person name="Masuda S."/>
            <person name="Iwai M."/>
            <person name="Nobusawa T."/>
            <person name="Narise T."/>
            <person name="Kondo S."/>
            <person name="Saito H."/>
            <person name="Sato R."/>
            <person name="Murakawa M."/>
            <person name="Ihara Y."/>
            <person name="Oshima-Yamada Y."/>
            <person name="Ohtaka K."/>
            <person name="Satoh M."/>
            <person name="Sonobe K."/>
            <person name="Ishii M."/>
            <person name="Ohtani R."/>
            <person name="Kanamori-Sato M."/>
            <person name="Honoki R."/>
            <person name="Miyazaki D."/>
            <person name="Mochizuki H."/>
            <person name="Umetsu J."/>
            <person name="Higashi K."/>
            <person name="Shibata D."/>
            <person name="Kamiya Y."/>
            <person name="Sato N."/>
            <person name="Nakamura Y."/>
            <person name="Tabata S."/>
            <person name="Ida S."/>
            <person name="Kurokawa K."/>
            <person name="Ohta H."/>
        </authorList>
    </citation>
    <scope>NUCLEOTIDE SEQUENCE [LARGE SCALE GENOMIC DNA]</scope>
    <source>
        <strain evidence="3 4">NIES-2285</strain>
    </source>
</reference>
<dbReference type="EMBL" id="DF237027">
    <property type="protein sequence ID" value="GAQ81373.1"/>
    <property type="molecule type" value="Genomic_DNA"/>
</dbReference>
<dbReference type="PANTHER" id="PTHR43861">
    <property type="entry name" value="TRANS-ACONITATE 2-METHYLTRANSFERASE-RELATED"/>
    <property type="match status" value="1"/>
</dbReference>
<dbReference type="InterPro" id="IPR013216">
    <property type="entry name" value="Methyltransf_11"/>
</dbReference>
<dbReference type="Gene3D" id="3.40.50.150">
    <property type="entry name" value="Vaccinia Virus protein VP39"/>
    <property type="match status" value="1"/>
</dbReference>
<evidence type="ECO:0000313" key="4">
    <source>
        <dbReference type="Proteomes" id="UP000054558"/>
    </source>
</evidence>
<feature type="region of interest" description="Disordered" evidence="1">
    <location>
        <begin position="1"/>
        <end position="23"/>
    </location>
</feature>
<gene>
    <name evidence="3" type="ORF">KFL_000780350</name>
</gene>
<proteinExistence type="predicted"/>
<dbReference type="CDD" id="cd02440">
    <property type="entry name" value="AdoMet_MTases"/>
    <property type="match status" value="1"/>
</dbReference>
<dbReference type="GO" id="GO:0032259">
    <property type="term" value="P:methylation"/>
    <property type="evidence" value="ECO:0007669"/>
    <property type="project" value="UniProtKB-KW"/>
</dbReference>
<name>A0A1Y1HTC3_KLENI</name>
<dbReference type="AlphaFoldDB" id="A0A1Y1HTC3"/>
<dbReference type="OMA" id="WYFPSIG"/>
<dbReference type="Pfam" id="PF08241">
    <property type="entry name" value="Methyltransf_11"/>
    <property type="match status" value="1"/>
</dbReference>
<dbReference type="STRING" id="105231.A0A1Y1HTC3"/>
<dbReference type="Proteomes" id="UP000054558">
    <property type="component" value="Unassembled WGS sequence"/>
</dbReference>
<organism evidence="3 4">
    <name type="scientific">Klebsormidium nitens</name>
    <name type="common">Green alga</name>
    <name type="synonym">Ulothrix nitens</name>
    <dbReference type="NCBI Taxonomy" id="105231"/>
    <lineage>
        <taxon>Eukaryota</taxon>
        <taxon>Viridiplantae</taxon>
        <taxon>Streptophyta</taxon>
        <taxon>Klebsormidiophyceae</taxon>
        <taxon>Klebsormidiales</taxon>
        <taxon>Klebsormidiaceae</taxon>
        <taxon>Klebsormidium</taxon>
    </lineage>
</organism>
<dbReference type="OrthoDB" id="2013551at2759"/>
<evidence type="ECO:0000259" key="2">
    <source>
        <dbReference type="Pfam" id="PF08241"/>
    </source>
</evidence>
<keyword evidence="4" id="KW-1185">Reference proteome</keyword>
<dbReference type="GO" id="GO:0008757">
    <property type="term" value="F:S-adenosylmethionine-dependent methyltransferase activity"/>
    <property type="evidence" value="ECO:0007669"/>
    <property type="project" value="InterPro"/>
</dbReference>
<evidence type="ECO:0000256" key="1">
    <source>
        <dbReference type="SAM" id="MobiDB-lite"/>
    </source>
</evidence>
<protein>
    <submittedName>
        <fullName evidence="3">S-adenosyl-L-methionine-dependent methyltransferases</fullName>
    </submittedName>
</protein>
<accession>A0A1Y1HTC3</accession>
<dbReference type="PANTHER" id="PTHR43861:SF1">
    <property type="entry name" value="TRANS-ACONITATE 2-METHYLTRANSFERASE"/>
    <property type="match status" value="1"/>
</dbReference>
<feature type="domain" description="Methyltransferase type 11" evidence="2">
    <location>
        <begin position="58"/>
        <end position="146"/>
    </location>
</feature>
<dbReference type="InterPro" id="IPR029063">
    <property type="entry name" value="SAM-dependent_MTases_sf"/>
</dbReference>
<keyword evidence="3" id="KW-0808">Transferase</keyword>
<keyword evidence="3" id="KW-0489">Methyltransferase</keyword>
<sequence>MTEGNAGFSSGLRRPSEEGAPPEQWDAEHYAANMRFVADMAMQPLIDLLAPKQGERILDLGCGDGPLMGPIAAHGCSVVGVDYSEDMILKAQEKGLDAHVADGQSLSFDNEFDAVFTNAALHWMKRDPDGVITGVKRALKQGGRFVGEFGGHGNVAAIKTALLAVCNARGIDGFSRIPWYFPTVDEYRAKLEAQGFEVEYIELIPRPTPLPTGMAEWFAGFGNTFFEGMDEETKSAAVAEGLALLKPSLCDSKGNWTADYVRLRFSAKLKT</sequence>
<dbReference type="SUPFAM" id="SSF53335">
    <property type="entry name" value="S-adenosyl-L-methionine-dependent methyltransferases"/>
    <property type="match status" value="1"/>
</dbReference>
<evidence type="ECO:0000313" key="3">
    <source>
        <dbReference type="EMBL" id="GAQ81373.1"/>
    </source>
</evidence>